<evidence type="ECO:0000256" key="1">
    <source>
        <dbReference type="ARBA" id="ARBA00008668"/>
    </source>
</evidence>
<evidence type="ECO:0000256" key="3">
    <source>
        <dbReference type="ARBA" id="ARBA00022963"/>
    </source>
</evidence>
<dbReference type="PANTHER" id="PTHR45648:SF9">
    <property type="entry name" value="PROLINE-RICH PROTEIN APG, PUTATIVE-RELATED"/>
    <property type="match status" value="1"/>
</dbReference>
<dbReference type="PANTHER" id="PTHR45648">
    <property type="entry name" value="GDSL LIPASE/ACYLHYDROLASE FAMILY PROTEIN (AFU_ORTHOLOGUE AFUA_4G14700)"/>
    <property type="match status" value="1"/>
</dbReference>
<dbReference type="InterPro" id="IPR051058">
    <property type="entry name" value="GDSL_Est/Lipase"/>
</dbReference>
<dbReference type="InterPro" id="IPR036514">
    <property type="entry name" value="SGNH_hydro_sf"/>
</dbReference>
<keyword evidence="6" id="KW-1185">Reference proteome</keyword>
<keyword evidence="3" id="KW-0442">Lipid degradation</keyword>
<accession>A0ABR2FCL1</accession>
<evidence type="ECO:0000313" key="6">
    <source>
        <dbReference type="Proteomes" id="UP001472677"/>
    </source>
</evidence>
<dbReference type="InterPro" id="IPR001087">
    <property type="entry name" value="GDSL"/>
</dbReference>
<sequence>MCSISLHVLSICSAHNITAFFVFGDSLVEVGNNYYIDTLAAPGFPNGEELGFKDYTPPFLAPNTTGDVILKGVNYASSGAGILQATGSLFGERICMDKQVDYFGKTRQDIISRIGAPAAQALLRHSLYFLSIGSNDVLFSGEYNSLHRNSYTDEIVSSFKSQITVKSSRSRITILDFG</sequence>
<evidence type="ECO:0008006" key="7">
    <source>
        <dbReference type="Google" id="ProtNLM"/>
    </source>
</evidence>
<comment type="similarity">
    <text evidence="1">Belongs to the 'GDSL' lipolytic enzyme family.</text>
</comment>
<evidence type="ECO:0000256" key="4">
    <source>
        <dbReference type="ARBA" id="ARBA00023098"/>
    </source>
</evidence>
<keyword evidence="2" id="KW-0378">Hydrolase</keyword>
<gene>
    <name evidence="5" type="ORF">V6N12_063586</name>
</gene>
<dbReference type="Proteomes" id="UP001472677">
    <property type="component" value="Unassembled WGS sequence"/>
</dbReference>
<evidence type="ECO:0000256" key="2">
    <source>
        <dbReference type="ARBA" id="ARBA00022801"/>
    </source>
</evidence>
<proteinExistence type="inferred from homology"/>
<reference evidence="5 6" key="1">
    <citation type="journal article" date="2024" name="G3 (Bethesda)">
        <title>Genome assembly of Hibiscus sabdariffa L. provides insights into metabolisms of medicinal natural products.</title>
        <authorList>
            <person name="Kim T."/>
        </authorList>
    </citation>
    <scope>NUCLEOTIDE SEQUENCE [LARGE SCALE GENOMIC DNA]</scope>
    <source>
        <strain evidence="5">TK-2024</strain>
        <tissue evidence="5">Old leaves</tissue>
    </source>
</reference>
<evidence type="ECO:0000313" key="5">
    <source>
        <dbReference type="EMBL" id="KAK8575937.1"/>
    </source>
</evidence>
<dbReference type="EMBL" id="JBBPBM010000007">
    <property type="protein sequence ID" value="KAK8575937.1"/>
    <property type="molecule type" value="Genomic_DNA"/>
</dbReference>
<comment type="caution">
    <text evidence="5">The sequence shown here is derived from an EMBL/GenBank/DDBJ whole genome shotgun (WGS) entry which is preliminary data.</text>
</comment>
<protein>
    <recommendedName>
        <fullName evidence="7">GDSL esterase/lipase</fullName>
    </recommendedName>
</protein>
<keyword evidence="4" id="KW-0443">Lipid metabolism</keyword>
<name>A0ABR2FCL1_9ROSI</name>
<organism evidence="5 6">
    <name type="scientific">Hibiscus sabdariffa</name>
    <name type="common">roselle</name>
    <dbReference type="NCBI Taxonomy" id="183260"/>
    <lineage>
        <taxon>Eukaryota</taxon>
        <taxon>Viridiplantae</taxon>
        <taxon>Streptophyta</taxon>
        <taxon>Embryophyta</taxon>
        <taxon>Tracheophyta</taxon>
        <taxon>Spermatophyta</taxon>
        <taxon>Magnoliopsida</taxon>
        <taxon>eudicotyledons</taxon>
        <taxon>Gunneridae</taxon>
        <taxon>Pentapetalae</taxon>
        <taxon>rosids</taxon>
        <taxon>malvids</taxon>
        <taxon>Malvales</taxon>
        <taxon>Malvaceae</taxon>
        <taxon>Malvoideae</taxon>
        <taxon>Hibiscus</taxon>
    </lineage>
</organism>
<dbReference type="Gene3D" id="3.40.50.1110">
    <property type="entry name" value="SGNH hydrolase"/>
    <property type="match status" value="1"/>
</dbReference>
<dbReference type="Pfam" id="PF00657">
    <property type="entry name" value="Lipase_GDSL"/>
    <property type="match status" value="1"/>
</dbReference>